<accession>A0A1U9LJ73</accession>
<dbReference type="RefSeq" id="WP_077932131.1">
    <property type="nucleotide sequence ID" value="NZ_CP014688.1"/>
</dbReference>
<dbReference type="KEGG" id="aper:A0U91_15980"/>
<reference evidence="2 3" key="1">
    <citation type="submission" date="2016-03" db="EMBL/GenBank/DDBJ databases">
        <title>Acetic acid bacteria sequencing.</title>
        <authorList>
            <person name="Brandt J."/>
            <person name="Jakob F."/>
            <person name="Vogel R.F."/>
        </authorList>
    </citation>
    <scope>NUCLEOTIDE SEQUENCE [LARGE SCALE GENOMIC DNA]</scope>
    <source>
        <strain evidence="2 3">TMW2.1084</strain>
        <plasmid evidence="3">pac1084_1</plasmid>
    </source>
</reference>
<dbReference type="EMBL" id="CP014688">
    <property type="protein sequence ID" value="AQT06505.1"/>
    <property type="molecule type" value="Genomic_DNA"/>
</dbReference>
<sequence>MEETAHLPKTKKASNEEIKFKVQNPDIETIHRPTERSSMTPPLSPNSMPSNTASDANAGNLIIHRIAPLDPFGTLIRVRDFIGDMSEGKVGMPWGGSCCSLIGDECSLDMPSHAFRQAAEAFLDKKDLSYRGYGREMCWWTYAVDIGGKAFSNFARSAGDGGVDVLSESMELALSSKGGANVSFAQIESKLSAMDAKCNGIISIENADPDERLAVERILKTKLREVTGKDNLVSLSCLMEDATHYVVRIFDKNIF</sequence>
<gene>
    <name evidence="2" type="ORF">A0U91_15980</name>
</gene>
<keyword evidence="2" id="KW-0614">Plasmid</keyword>
<evidence type="ECO:0000313" key="2">
    <source>
        <dbReference type="EMBL" id="AQT06505.1"/>
    </source>
</evidence>
<geneLocation type="plasmid" evidence="3">
    <name>pac1084_1</name>
</geneLocation>
<dbReference type="Proteomes" id="UP000189055">
    <property type="component" value="Plasmid pAC1084_1"/>
</dbReference>
<feature type="region of interest" description="Disordered" evidence="1">
    <location>
        <begin position="1"/>
        <end position="54"/>
    </location>
</feature>
<name>A0A1U9LJ73_9PROT</name>
<dbReference type="AlphaFoldDB" id="A0A1U9LJ73"/>
<organism evidence="2 3">
    <name type="scientific">Acetobacter persici</name>
    <dbReference type="NCBI Taxonomy" id="1076596"/>
    <lineage>
        <taxon>Bacteria</taxon>
        <taxon>Pseudomonadati</taxon>
        <taxon>Pseudomonadota</taxon>
        <taxon>Alphaproteobacteria</taxon>
        <taxon>Acetobacterales</taxon>
        <taxon>Acetobacteraceae</taxon>
        <taxon>Acetobacter</taxon>
    </lineage>
</organism>
<proteinExistence type="predicted"/>
<evidence type="ECO:0000313" key="3">
    <source>
        <dbReference type="Proteomes" id="UP000189055"/>
    </source>
</evidence>
<protein>
    <submittedName>
        <fullName evidence="2">Uncharacterized protein</fullName>
    </submittedName>
</protein>
<feature type="compositionally biased region" description="Polar residues" evidence="1">
    <location>
        <begin position="36"/>
        <end position="54"/>
    </location>
</feature>
<evidence type="ECO:0000256" key="1">
    <source>
        <dbReference type="SAM" id="MobiDB-lite"/>
    </source>
</evidence>